<dbReference type="InterPro" id="IPR011333">
    <property type="entry name" value="SKP1/BTB/POZ_sf"/>
</dbReference>
<dbReference type="Proteomes" id="UP001221142">
    <property type="component" value="Unassembled WGS sequence"/>
</dbReference>
<dbReference type="SUPFAM" id="SSF54695">
    <property type="entry name" value="POZ domain"/>
    <property type="match status" value="1"/>
</dbReference>
<comment type="caution">
    <text evidence="2">The sequence shown here is derived from an EMBL/GenBank/DDBJ whole genome shotgun (WGS) entry which is preliminary data.</text>
</comment>
<proteinExistence type="predicted"/>
<accession>A0AAD7B6G3</accession>
<protein>
    <recommendedName>
        <fullName evidence="1">BTB domain-containing protein</fullName>
    </recommendedName>
</protein>
<name>A0AAD7B6G3_9AGAR</name>
<evidence type="ECO:0000313" key="3">
    <source>
        <dbReference type="Proteomes" id="UP001221142"/>
    </source>
</evidence>
<dbReference type="EMBL" id="JARKIF010000031">
    <property type="protein sequence ID" value="KAJ7612156.1"/>
    <property type="molecule type" value="Genomic_DNA"/>
</dbReference>
<gene>
    <name evidence="2" type="ORF">FB45DRAFT_1037077</name>
</gene>
<dbReference type="AlphaFoldDB" id="A0AAD7B6G3"/>
<feature type="domain" description="BTB" evidence="1">
    <location>
        <begin position="16"/>
        <end position="47"/>
    </location>
</feature>
<dbReference type="CDD" id="cd18186">
    <property type="entry name" value="BTB_POZ_ZBTB_KLHL-like"/>
    <property type="match status" value="1"/>
</dbReference>
<reference evidence="2" key="1">
    <citation type="submission" date="2023-03" db="EMBL/GenBank/DDBJ databases">
        <title>Massive genome expansion in bonnet fungi (Mycena s.s.) driven by repeated elements and novel gene families across ecological guilds.</title>
        <authorList>
            <consortium name="Lawrence Berkeley National Laboratory"/>
            <person name="Harder C.B."/>
            <person name="Miyauchi S."/>
            <person name="Viragh M."/>
            <person name="Kuo A."/>
            <person name="Thoen E."/>
            <person name="Andreopoulos B."/>
            <person name="Lu D."/>
            <person name="Skrede I."/>
            <person name="Drula E."/>
            <person name="Henrissat B."/>
            <person name="Morin E."/>
            <person name="Kohler A."/>
            <person name="Barry K."/>
            <person name="LaButti K."/>
            <person name="Morin E."/>
            <person name="Salamov A."/>
            <person name="Lipzen A."/>
            <person name="Mereny Z."/>
            <person name="Hegedus B."/>
            <person name="Baldrian P."/>
            <person name="Stursova M."/>
            <person name="Weitz H."/>
            <person name="Taylor A."/>
            <person name="Grigoriev I.V."/>
            <person name="Nagy L.G."/>
            <person name="Martin F."/>
            <person name="Kauserud H."/>
        </authorList>
    </citation>
    <scope>NUCLEOTIDE SEQUENCE</scope>
    <source>
        <strain evidence="2">9284</strain>
    </source>
</reference>
<dbReference type="PROSITE" id="PS50097">
    <property type="entry name" value="BTB"/>
    <property type="match status" value="1"/>
</dbReference>
<evidence type="ECO:0000313" key="2">
    <source>
        <dbReference type="EMBL" id="KAJ7612156.1"/>
    </source>
</evidence>
<keyword evidence="3" id="KW-1185">Reference proteome</keyword>
<sequence length="341" mass="38919">MDTDDEPHHIPELWIEDGNIIIEAGNSRFRVHRSTLGAYSPVFRDMLVFPQPPDSELVDGCPLVLLHDSEMEVTVFLKALFKPDYFKPFPATTEYPIIQGCLRLSHKYEVDFLRLRSLIHLSSCYRTTLSEWDIDEYHTDVEDPSSHRLSEMASWSLPEEPGYIVSLIQLAREVEATWILPGAFYRLGVLSGELIAELFFGTMYKGSPARLSEQDQKAFLRGHLWQTQASTAHTLGFLTTPPVNIPGCPFPAACLVERASAIEALRKMIKEYPSIPLAVWDESDWALLQEACIGCRRALKEAHNEARMAIWDELPKKYGLPPWEELEKMKTEAIGARWWLS</sequence>
<dbReference type="InterPro" id="IPR000210">
    <property type="entry name" value="BTB/POZ_dom"/>
</dbReference>
<dbReference type="Gene3D" id="3.30.710.10">
    <property type="entry name" value="Potassium Channel Kv1.1, Chain A"/>
    <property type="match status" value="1"/>
</dbReference>
<organism evidence="2 3">
    <name type="scientific">Roridomyces roridus</name>
    <dbReference type="NCBI Taxonomy" id="1738132"/>
    <lineage>
        <taxon>Eukaryota</taxon>
        <taxon>Fungi</taxon>
        <taxon>Dikarya</taxon>
        <taxon>Basidiomycota</taxon>
        <taxon>Agaricomycotina</taxon>
        <taxon>Agaricomycetes</taxon>
        <taxon>Agaricomycetidae</taxon>
        <taxon>Agaricales</taxon>
        <taxon>Marasmiineae</taxon>
        <taxon>Mycenaceae</taxon>
        <taxon>Roridomyces</taxon>
    </lineage>
</organism>
<evidence type="ECO:0000259" key="1">
    <source>
        <dbReference type="PROSITE" id="PS50097"/>
    </source>
</evidence>